<name>A0A164HV46_9NOCA</name>
<dbReference type="STRING" id="455432.AWN90_13735"/>
<organism evidence="1 2">
    <name type="scientific">Nocardia terpenica</name>
    <dbReference type="NCBI Taxonomy" id="455432"/>
    <lineage>
        <taxon>Bacteria</taxon>
        <taxon>Bacillati</taxon>
        <taxon>Actinomycetota</taxon>
        <taxon>Actinomycetes</taxon>
        <taxon>Mycobacteriales</taxon>
        <taxon>Nocardiaceae</taxon>
        <taxon>Nocardia</taxon>
    </lineage>
</organism>
<reference evidence="1 2" key="1">
    <citation type="submission" date="2016-04" db="EMBL/GenBank/DDBJ databases">
        <authorList>
            <person name="Evans L.H."/>
            <person name="Alamgir A."/>
            <person name="Owens N."/>
            <person name="Weber N.D."/>
            <person name="Virtaneva K."/>
            <person name="Barbian K."/>
            <person name="Babar A."/>
            <person name="Rosenke K."/>
        </authorList>
    </citation>
    <scope>NUCLEOTIDE SEQUENCE [LARGE SCALE GENOMIC DNA]</scope>
    <source>
        <strain evidence="1 2">IFM 0406</strain>
    </source>
</reference>
<dbReference type="Proteomes" id="UP000076512">
    <property type="component" value="Unassembled WGS sequence"/>
</dbReference>
<dbReference type="AlphaFoldDB" id="A0A164HV46"/>
<dbReference type="Pfam" id="PF12789">
    <property type="entry name" value="PTR"/>
    <property type="match status" value="2"/>
</dbReference>
<sequence length="246" mass="23703">MGLKGEALEFSASDGTKDTVTVPTITASAQSATSAAQSAIDAASSATAAGQSKTAAAGSAAAAAQSARDAAAAVSNGIPSASATVVGGLKLAGDLGGTYDSPTVPGLAGKAPKIHAHPISDVTGLQAALDTKLNQAQVDARVGVGTAALVGQAPTTLDTLNELAKALGNDPNFATTVAAQIGAKADRAHTHAVADVTGLQAALDAKGTSNLIIGTTATTALRGDAIQVVSSLPASPVAGVLYCIPE</sequence>
<evidence type="ECO:0000313" key="2">
    <source>
        <dbReference type="Proteomes" id="UP000076512"/>
    </source>
</evidence>
<evidence type="ECO:0008006" key="3">
    <source>
        <dbReference type="Google" id="ProtNLM"/>
    </source>
</evidence>
<keyword evidence="2" id="KW-1185">Reference proteome</keyword>
<dbReference type="EMBL" id="LWGR01000021">
    <property type="protein sequence ID" value="KZM68845.1"/>
    <property type="molecule type" value="Genomic_DNA"/>
</dbReference>
<comment type="caution">
    <text evidence="1">The sequence shown here is derived from an EMBL/GenBank/DDBJ whole genome shotgun (WGS) entry which is preliminary data.</text>
</comment>
<protein>
    <recommendedName>
        <fullName evidence="3">Phage tail protein</fullName>
    </recommendedName>
</protein>
<proteinExistence type="predicted"/>
<gene>
    <name evidence="1" type="ORF">AWN90_13735</name>
</gene>
<accession>A0A164HV46</accession>
<evidence type="ECO:0000313" key="1">
    <source>
        <dbReference type="EMBL" id="KZM68845.1"/>
    </source>
</evidence>